<evidence type="ECO:0000313" key="3">
    <source>
        <dbReference type="Proteomes" id="UP000799424"/>
    </source>
</evidence>
<dbReference type="Proteomes" id="UP000799424">
    <property type="component" value="Unassembled WGS sequence"/>
</dbReference>
<reference evidence="2" key="1">
    <citation type="journal article" date="2020" name="Stud. Mycol.">
        <title>101 Dothideomycetes genomes: a test case for predicting lifestyles and emergence of pathogens.</title>
        <authorList>
            <person name="Haridas S."/>
            <person name="Albert R."/>
            <person name="Binder M."/>
            <person name="Bloem J."/>
            <person name="Labutti K."/>
            <person name="Salamov A."/>
            <person name="Andreopoulos B."/>
            <person name="Baker S."/>
            <person name="Barry K."/>
            <person name="Bills G."/>
            <person name="Bluhm B."/>
            <person name="Cannon C."/>
            <person name="Castanera R."/>
            <person name="Culley D."/>
            <person name="Daum C."/>
            <person name="Ezra D."/>
            <person name="Gonzalez J."/>
            <person name="Henrissat B."/>
            <person name="Kuo A."/>
            <person name="Liang C."/>
            <person name="Lipzen A."/>
            <person name="Lutzoni F."/>
            <person name="Magnuson J."/>
            <person name="Mondo S."/>
            <person name="Nolan M."/>
            <person name="Ohm R."/>
            <person name="Pangilinan J."/>
            <person name="Park H.-J."/>
            <person name="Ramirez L."/>
            <person name="Alfaro M."/>
            <person name="Sun H."/>
            <person name="Tritt A."/>
            <person name="Yoshinaga Y."/>
            <person name="Zwiers L.-H."/>
            <person name="Turgeon B."/>
            <person name="Goodwin S."/>
            <person name="Spatafora J."/>
            <person name="Crous P."/>
            <person name="Grigoriev I."/>
        </authorList>
    </citation>
    <scope>NUCLEOTIDE SEQUENCE</scope>
    <source>
        <strain evidence="2">CBS 113818</strain>
    </source>
</reference>
<evidence type="ECO:0008006" key="4">
    <source>
        <dbReference type="Google" id="ProtNLM"/>
    </source>
</evidence>
<evidence type="ECO:0000256" key="1">
    <source>
        <dbReference type="SAM" id="SignalP"/>
    </source>
</evidence>
<dbReference type="AlphaFoldDB" id="A0A6A6ZTH5"/>
<gene>
    <name evidence="2" type="ORF">CC86DRAFT_371722</name>
</gene>
<organism evidence="2 3">
    <name type="scientific">Ophiobolus disseminans</name>
    <dbReference type="NCBI Taxonomy" id="1469910"/>
    <lineage>
        <taxon>Eukaryota</taxon>
        <taxon>Fungi</taxon>
        <taxon>Dikarya</taxon>
        <taxon>Ascomycota</taxon>
        <taxon>Pezizomycotina</taxon>
        <taxon>Dothideomycetes</taxon>
        <taxon>Pleosporomycetidae</taxon>
        <taxon>Pleosporales</taxon>
        <taxon>Pleosporineae</taxon>
        <taxon>Phaeosphaeriaceae</taxon>
        <taxon>Ophiobolus</taxon>
    </lineage>
</organism>
<dbReference type="EMBL" id="MU006230">
    <property type="protein sequence ID" value="KAF2824371.1"/>
    <property type="molecule type" value="Genomic_DNA"/>
</dbReference>
<sequence>MQLHIIILSVATLLSATVMASPVAHPEPVPGLIKFYGDNCQIKRSQWGKKSSVQKCKRYCEGNWQDPGPGHCVKTDDYNSRCDCPVCG</sequence>
<protein>
    <recommendedName>
        <fullName evidence="4">WSC domain-containing protein</fullName>
    </recommendedName>
</protein>
<keyword evidence="3" id="KW-1185">Reference proteome</keyword>
<proteinExistence type="predicted"/>
<accession>A0A6A6ZTH5</accession>
<feature type="chain" id="PRO_5025613620" description="WSC domain-containing protein" evidence="1">
    <location>
        <begin position="21"/>
        <end position="88"/>
    </location>
</feature>
<keyword evidence="1" id="KW-0732">Signal</keyword>
<name>A0A6A6ZTH5_9PLEO</name>
<evidence type="ECO:0000313" key="2">
    <source>
        <dbReference type="EMBL" id="KAF2824371.1"/>
    </source>
</evidence>
<feature type="signal peptide" evidence="1">
    <location>
        <begin position="1"/>
        <end position="20"/>
    </location>
</feature>